<reference evidence="2" key="2">
    <citation type="submission" date="2014-07" db="EMBL/GenBank/DDBJ databases">
        <authorList>
            <person name="Hull J."/>
        </authorList>
    </citation>
    <scope>NUCLEOTIDE SEQUENCE</scope>
</reference>
<dbReference type="AlphaFoldDB" id="A0A0A9YM52"/>
<feature type="compositionally biased region" description="Basic and acidic residues" evidence="1">
    <location>
        <begin position="42"/>
        <end position="57"/>
    </location>
</feature>
<organism evidence="2">
    <name type="scientific">Lygus hesperus</name>
    <name type="common">Western plant bug</name>
    <dbReference type="NCBI Taxonomy" id="30085"/>
    <lineage>
        <taxon>Eukaryota</taxon>
        <taxon>Metazoa</taxon>
        <taxon>Ecdysozoa</taxon>
        <taxon>Arthropoda</taxon>
        <taxon>Hexapoda</taxon>
        <taxon>Insecta</taxon>
        <taxon>Pterygota</taxon>
        <taxon>Neoptera</taxon>
        <taxon>Paraneoptera</taxon>
        <taxon>Hemiptera</taxon>
        <taxon>Heteroptera</taxon>
        <taxon>Panheteroptera</taxon>
        <taxon>Cimicomorpha</taxon>
        <taxon>Miridae</taxon>
        <taxon>Mirini</taxon>
        <taxon>Lygus</taxon>
    </lineage>
</organism>
<evidence type="ECO:0000256" key="1">
    <source>
        <dbReference type="SAM" id="MobiDB-lite"/>
    </source>
</evidence>
<evidence type="ECO:0000313" key="3">
    <source>
        <dbReference type="EMBL" id="JAG62810.1"/>
    </source>
</evidence>
<protein>
    <submittedName>
        <fullName evidence="2">Ubiquitin-associated protein 1</fullName>
    </submittedName>
</protein>
<proteinExistence type="predicted"/>
<feature type="region of interest" description="Disordered" evidence="1">
    <location>
        <begin position="1"/>
        <end position="87"/>
    </location>
</feature>
<accession>A0A0A9YM52</accession>
<reference evidence="2" key="1">
    <citation type="journal article" date="2014" name="PLoS ONE">
        <title>Transcriptome-Based Identification of ABC Transporters in the Western Tarnished Plant Bug Lygus hesperus.</title>
        <authorList>
            <person name="Hull J.J."/>
            <person name="Chaney K."/>
            <person name="Geib S.M."/>
            <person name="Fabrick J.A."/>
            <person name="Brent C.S."/>
            <person name="Walsh D."/>
            <person name="Lavine L.C."/>
        </authorList>
    </citation>
    <scope>NUCLEOTIDE SEQUENCE</scope>
</reference>
<feature type="compositionally biased region" description="Basic and acidic residues" evidence="1">
    <location>
        <begin position="20"/>
        <end position="29"/>
    </location>
</feature>
<gene>
    <name evidence="2" type="primary">Ubap1</name>
    <name evidence="2" type="ORF">CM83_87433</name>
</gene>
<dbReference type="EMBL" id="GBHO01011426">
    <property type="protein sequence ID" value="JAG32178.1"/>
    <property type="molecule type" value="Transcribed_RNA"/>
</dbReference>
<name>A0A0A9YM52_LYGHE</name>
<sequence>MKNEGIERVTIMKGTHRNLRRGDPGRLREGPSGNKSGFRRGRTTETKKPPRNRIEKGKKQRTRQPPTKPETPETAQRVTHEQAIPYPTSFSYNRLQFDIISARSTKEKEERKVNRWKTQIG</sequence>
<reference evidence="3" key="3">
    <citation type="submission" date="2014-09" db="EMBL/GenBank/DDBJ databases">
        <authorList>
            <person name="Magalhaes I.L.F."/>
            <person name="Oliveira U."/>
            <person name="Santos F.R."/>
            <person name="Vidigal T.H.D.A."/>
            <person name="Brescovit A.D."/>
            <person name="Santos A.J."/>
        </authorList>
    </citation>
    <scope>NUCLEOTIDE SEQUENCE</scope>
</reference>
<dbReference type="EMBL" id="GBRD01003011">
    <property type="protein sequence ID" value="JAG62810.1"/>
    <property type="molecule type" value="Transcribed_RNA"/>
</dbReference>
<evidence type="ECO:0000313" key="2">
    <source>
        <dbReference type="EMBL" id="JAG32178.1"/>
    </source>
</evidence>